<proteinExistence type="predicted"/>
<sequence>MPPEPAPTPTPSTGPSTPPAPAPAAPPAGPPTPAPAPTPTAPPTPAPAPAPTVPAAPPAPAEGDLSALPEWAQERIRAAEAAKEQAPAPIAPEPSAEGDLSRLPKWAQQQLTAAQQQAKTAAIQAAVLRTAPTAGANVAALLDSQSAMTALAAVDPTDTAAVTEAIKAAVQSQPHLAAGPSRGGADFGTATPPERKPGSLHDAIAARLGA</sequence>
<feature type="compositionally biased region" description="Low complexity" evidence="1">
    <location>
        <begin position="84"/>
        <end position="97"/>
    </location>
</feature>
<protein>
    <submittedName>
        <fullName evidence="2">Uncharacterized protein</fullName>
    </submittedName>
</protein>
<gene>
    <name evidence="2" type="ORF">SEA_MOJORITA_6</name>
</gene>
<organism evidence="2 3">
    <name type="scientific">Streptomyces phage Mojorita</name>
    <dbReference type="NCBI Taxonomy" id="1920309"/>
    <lineage>
        <taxon>Viruses</taxon>
        <taxon>Duplodnaviria</taxon>
        <taxon>Heunggongvirae</taxon>
        <taxon>Uroviricota</taxon>
        <taxon>Caudoviricetes</taxon>
        <taxon>Picardvirus</taxon>
        <taxon>Picardvirus picard</taxon>
    </lineage>
</organism>
<name>A0A1J0MCE3_9CAUD</name>
<evidence type="ECO:0000313" key="3">
    <source>
        <dbReference type="Proteomes" id="UP000223242"/>
    </source>
</evidence>
<evidence type="ECO:0000313" key="2">
    <source>
        <dbReference type="EMBL" id="APD18648.1"/>
    </source>
</evidence>
<accession>A0A1J0MCE3</accession>
<feature type="compositionally biased region" description="Basic and acidic residues" evidence="1">
    <location>
        <begin position="72"/>
        <end position="83"/>
    </location>
</feature>
<evidence type="ECO:0000256" key="1">
    <source>
        <dbReference type="SAM" id="MobiDB-lite"/>
    </source>
</evidence>
<feature type="region of interest" description="Disordered" evidence="1">
    <location>
        <begin position="172"/>
        <end position="210"/>
    </location>
</feature>
<reference evidence="3" key="1">
    <citation type="submission" date="2016-11" db="EMBL/GenBank/DDBJ databases">
        <authorList>
            <person name="Jaros S."/>
            <person name="Januszkiewicz K."/>
            <person name="Wedrychowicz H."/>
        </authorList>
    </citation>
    <scope>NUCLEOTIDE SEQUENCE [LARGE SCALE GENOMIC DNA]</scope>
</reference>
<dbReference type="EMBL" id="KY092482">
    <property type="protein sequence ID" value="APD18648.1"/>
    <property type="molecule type" value="Genomic_DNA"/>
</dbReference>
<feature type="compositionally biased region" description="Pro residues" evidence="1">
    <location>
        <begin position="1"/>
        <end position="60"/>
    </location>
</feature>
<dbReference type="Proteomes" id="UP000223242">
    <property type="component" value="Segment"/>
</dbReference>
<feature type="region of interest" description="Disordered" evidence="1">
    <location>
        <begin position="1"/>
        <end position="111"/>
    </location>
</feature>